<dbReference type="GO" id="GO:0032259">
    <property type="term" value="P:methylation"/>
    <property type="evidence" value="ECO:0007669"/>
    <property type="project" value="UniProtKB-KW"/>
</dbReference>
<evidence type="ECO:0000313" key="1">
    <source>
        <dbReference type="EMBL" id="QDV22713.1"/>
    </source>
</evidence>
<protein>
    <submittedName>
        <fullName evidence="1">tRNA (Adenine(22)-N(1))-methyltransferase</fullName>
        <ecNumber evidence="1">2.1.1.217</ecNumber>
    </submittedName>
</protein>
<dbReference type="EC" id="2.1.1.217" evidence="1"/>
<gene>
    <name evidence="1" type="primary">trmK</name>
    <name evidence="1" type="ORF">Q31a_09990</name>
</gene>
<dbReference type="KEGG" id="ahel:Q31a_09990"/>
<dbReference type="OrthoDB" id="5881184at2"/>
<dbReference type="RefSeq" id="WP_145074679.1">
    <property type="nucleotide sequence ID" value="NZ_CP036298.1"/>
</dbReference>
<keyword evidence="2" id="KW-1185">Reference proteome</keyword>
<proteinExistence type="predicted"/>
<name>A0A518G276_9BACT</name>
<dbReference type="EMBL" id="CP036298">
    <property type="protein sequence ID" value="QDV22713.1"/>
    <property type="molecule type" value="Genomic_DNA"/>
</dbReference>
<reference evidence="1 2" key="1">
    <citation type="submission" date="2019-02" db="EMBL/GenBank/DDBJ databases">
        <title>Deep-cultivation of Planctomycetes and their phenomic and genomic characterization uncovers novel biology.</title>
        <authorList>
            <person name="Wiegand S."/>
            <person name="Jogler M."/>
            <person name="Boedeker C."/>
            <person name="Pinto D."/>
            <person name="Vollmers J."/>
            <person name="Rivas-Marin E."/>
            <person name="Kohn T."/>
            <person name="Peeters S.H."/>
            <person name="Heuer A."/>
            <person name="Rast P."/>
            <person name="Oberbeckmann S."/>
            <person name="Bunk B."/>
            <person name="Jeske O."/>
            <person name="Meyerdierks A."/>
            <person name="Storesund J.E."/>
            <person name="Kallscheuer N."/>
            <person name="Luecker S."/>
            <person name="Lage O.M."/>
            <person name="Pohl T."/>
            <person name="Merkel B.J."/>
            <person name="Hornburger P."/>
            <person name="Mueller R.-W."/>
            <person name="Bruemmer F."/>
            <person name="Labrenz M."/>
            <person name="Spormann A.M."/>
            <person name="Op den Camp H."/>
            <person name="Overmann J."/>
            <person name="Amann R."/>
            <person name="Jetten M.S.M."/>
            <person name="Mascher T."/>
            <person name="Medema M.H."/>
            <person name="Devos D.P."/>
            <person name="Kaster A.-K."/>
            <person name="Ovreas L."/>
            <person name="Rohde M."/>
            <person name="Galperin M.Y."/>
            <person name="Jogler C."/>
        </authorList>
    </citation>
    <scope>NUCLEOTIDE SEQUENCE [LARGE SCALE GENOMIC DNA]</scope>
    <source>
        <strain evidence="1 2">Q31a</strain>
    </source>
</reference>
<dbReference type="InterPro" id="IPR029063">
    <property type="entry name" value="SAM-dependent_MTases_sf"/>
</dbReference>
<sequence>MPHLDDRLKAVARQLRSEVHVDIGSDHGHLLKALLAAGRIRRGIAIENKRQPFENSRHTLAGVNAEVRFADGLEGVQHGEANSLSICGMGAESILNILQAFPSRVPPLVVLQPNRCPEVLRAWGLRNGFHLCDEQLVYGHWPYPILRFEQAQDARDPAYEGLGREAALLWGPHLIRRWEPEFVARLREEKRYWSDFKRLGPDNAQRLQLLHQILSGVQQ</sequence>
<dbReference type="Gene3D" id="3.40.50.150">
    <property type="entry name" value="Vaccinia Virus protein VP39"/>
    <property type="match status" value="1"/>
</dbReference>
<keyword evidence="1" id="KW-0489">Methyltransferase</keyword>
<keyword evidence="1" id="KW-0808">Transferase</keyword>
<dbReference type="PANTHER" id="PTHR38451:SF1">
    <property type="entry name" value="TRNA (ADENINE(22)-N(1))-METHYLTRANSFERASE"/>
    <property type="match status" value="1"/>
</dbReference>
<dbReference type="Pfam" id="PF04816">
    <property type="entry name" value="TrmK"/>
    <property type="match status" value="1"/>
</dbReference>
<dbReference type="InterPro" id="IPR006901">
    <property type="entry name" value="TrmK"/>
</dbReference>
<evidence type="ECO:0000313" key="2">
    <source>
        <dbReference type="Proteomes" id="UP000318017"/>
    </source>
</evidence>
<accession>A0A518G276</accession>
<dbReference type="AlphaFoldDB" id="A0A518G276"/>
<dbReference type="PANTHER" id="PTHR38451">
    <property type="entry name" value="TRNA (ADENINE(22)-N(1))-METHYLTRANSFERASE"/>
    <property type="match status" value="1"/>
</dbReference>
<dbReference type="GO" id="GO:0160105">
    <property type="term" value="F:tRNA (adenine(22)-N1)-methyltransferase activity"/>
    <property type="evidence" value="ECO:0007669"/>
    <property type="project" value="UniProtKB-EC"/>
</dbReference>
<dbReference type="Proteomes" id="UP000318017">
    <property type="component" value="Chromosome"/>
</dbReference>
<organism evidence="1 2">
    <name type="scientific">Aureliella helgolandensis</name>
    <dbReference type="NCBI Taxonomy" id="2527968"/>
    <lineage>
        <taxon>Bacteria</taxon>
        <taxon>Pseudomonadati</taxon>
        <taxon>Planctomycetota</taxon>
        <taxon>Planctomycetia</taxon>
        <taxon>Pirellulales</taxon>
        <taxon>Pirellulaceae</taxon>
        <taxon>Aureliella</taxon>
    </lineage>
</organism>